<evidence type="ECO:0000313" key="9">
    <source>
        <dbReference type="Proteomes" id="UP000682005"/>
    </source>
</evidence>
<dbReference type="PRINTS" id="PR00455">
    <property type="entry name" value="HTHTETR"/>
</dbReference>
<dbReference type="AlphaFoldDB" id="A0A0K1NIG5"/>
<evidence type="ECO:0000256" key="4">
    <source>
        <dbReference type="PROSITE-ProRule" id="PRU00335"/>
    </source>
</evidence>
<evidence type="ECO:0000313" key="7">
    <source>
        <dbReference type="EMBL" id="QUB87425.1"/>
    </source>
</evidence>
<sequence>MQTLKDDIRQRIVAVAREEFIAHGARSTSIRTVARRAGIAAGNVYNYFRSKDELFCEVLRPLLNELNRYILSHNEERHLSIEVFDALDFQNEYIGAMKRMVRLYRLELRLLLFNAEGTSLAGYKERIAEHQLKAGKEYLRLMKARYPHINIDISPFFLHIASSMWVNIFCELVEHEEYDESEVNRALEQYAAYSMAGWRELMKP</sequence>
<feature type="domain" description="HTH tetR-type" evidence="5">
    <location>
        <begin position="6"/>
        <end position="66"/>
    </location>
</feature>
<evidence type="ECO:0000256" key="3">
    <source>
        <dbReference type="ARBA" id="ARBA00023163"/>
    </source>
</evidence>
<keyword evidence="2 4" id="KW-0238">DNA-binding</keyword>
<accession>A0A0K1NIG5</accession>
<dbReference type="InterPro" id="IPR009057">
    <property type="entry name" value="Homeodomain-like_sf"/>
</dbReference>
<dbReference type="PROSITE" id="PS50977">
    <property type="entry name" value="HTH_TETR_2"/>
    <property type="match status" value="1"/>
</dbReference>
<dbReference type="OrthoDB" id="6430772at2"/>
<proteinExistence type="predicted"/>
<dbReference type="SUPFAM" id="SSF46689">
    <property type="entry name" value="Homeodomain-like"/>
    <property type="match status" value="1"/>
</dbReference>
<evidence type="ECO:0000256" key="1">
    <source>
        <dbReference type="ARBA" id="ARBA00023015"/>
    </source>
</evidence>
<dbReference type="PANTHER" id="PTHR30055:SF234">
    <property type="entry name" value="HTH-TYPE TRANSCRIPTIONAL REGULATOR BETI"/>
    <property type="match status" value="1"/>
</dbReference>
<dbReference type="InterPro" id="IPR001647">
    <property type="entry name" value="HTH_TetR"/>
</dbReference>
<name>A0A0K1NIG5_9BACT</name>
<keyword evidence="3" id="KW-0804">Transcription</keyword>
<evidence type="ECO:0000313" key="8">
    <source>
        <dbReference type="Proteomes" id="UP000060345"/>
    </source>
</evidence>
<organism evidence="6 8">
    <name type="scientific">Prevotella fusca JCM 17724</name>
    <dbReference type="NCBI Taxonomy" id="1236517"/>
    <lineage>
        <taxon>Bacteria</taxon>
        <taxon>Pseudomonadati</taxon>
        <taxon>Bacteroidota</taxon>
        <taxon>Bacteroidia</taxon>
        <taxon>Bacteroidales</taxon>
        <taxon>Prevotellaceae</taxon>
        <taxon>Prevotella</taxon>
    </lineage>
</organism>
<evidence type="ECO:0000313" key="6">
    <source>
        <dbReference type="EMBL" id="AKU68476.1"/>
    </source>
</evidence>
<evidence type="ECO:0000256" key="2">
    <source>
        <dbReference type="ARBA" id="ARBA00023125"/>
    </source>
</evidence>
<dbReference type="RefSeq" id="WP_025078056.1">
    <property type="nucleotide sequence ID" value="NZ_BAKO01000007.1"/>
</dbReference>
<dbReference type="EMBL" id="CP012074">
    <property type="protein sequence ID" value="AKU68476.1"/>
    <property type="molecule type" value="Genomic_DNA"/>
</dbReference>
<keyword evidence="1" id="KW-0805">Transcription regulation</keyword>
<reference evidence="7 9" key="2">
    <citation type="submission" date="2021-03" db="EMBL/GenBank/DDBJ databases">
        <title>Human Oral Microbial Genomes.</title>
        <authorList>
            <person name="Johnston C.D."/>
            <person name="Chen T."/>
            <person name="Dewhirst F.E."/>
        </authorList>
    </citation>
    <scope>NUCLEOTIDE SEQUENCE [LARGE SCALE GENOMIC DNA]</scope>
    <source>
        <strain evidence="7 9">W1435</strain>
    </source>
</reference>
<keyword evidence="9" id="KW-1185">Reference proteome</keyword>
<dbReference type="GO" id="GO:0000976">
    <property type="term" value="F:transcription cis-regulatory region binding"/>
    <property type="evidence" value="ECO:0007669"/>
    <property type="project" value="TreeGrafter"/>
</dbReference>
<dbReference type="KEGG" id="pfus:ADJ77_01015"/>
<dbReference type="Proteomes" id="UP000060345">
    <property type="component" value="Chromosome 1"/>
</dbReference>
<dbReference type="GO" id="GO:0003700">
    <property type="term" value="F:DNA-binding transcription factor activity"/>
    <property type="evidence" value="ECO:0007669"/>
    <property type="project" value="TreeGrafter"/>
</dbReference>
<dbReference type="STRING" id="1236517.ADJ77_01015"/>
<dbReference type="Pfam" id="PF00440">
    <property type="entry name" value="TetR_N"/>
    <property type="match status" value="1"/>
</dbReference>
<feature type="DNA-binding region" description="H-T-H motif" evidence="4">
    <location>
        <begin position="29"/>
        <end position="48"/>
    </location>
</feature>
<evidence type="ECO:0000259" key="5">
    <source>
        <dbReference type="PROSITE" id="PS50977"/>
    </source>
</evidence>
<gene>
    <name evidence="6" type="ORF">ADJ77_01015</name>
    <name evidence="7" type="ORF">J5A51_08165</name>
</gene>
<dbReference type="Gene3D" id="1.10.357.10">
    <property type="entry name" value="Tetracycline Repressor, domain 2"/>
    <property type="match status" value="1"/>
</dbReference>
<dbReference type="InterPro" id="IPR050109">
    <property type="entry name" value="HTH-type_TetR-like_transc_reg"/>
</dbReference>
<dbReference type="PANTHER" id="PTHR30055">
    <property type="entry name" value="HTH-TYPE TRANSCRIPTIONAL REGULATOR RUTR"/>
    <property type="match status" value="1"/>
</dbReference>
<dbReference type="eggNOG" id="COG1309">
    <property type="taxonomic scope" value="Bacteria"/>
</dbReference>
<reference evidence="6 8" key="1">
    <citation type="submission" date="2015-07" db="EMBL/GenBank/DDBJ databases">
        <authorList>
            <person name="Noorani M."/>
        </authorList>
    </citation>
    <scope>NUCLEOTIDE SEQUENCE [LARGE SCALE GENOMIC DNA]</scope>
    <source>
        <strain evidence="6 8">W1435</strain>
    </source>
</reference>
<protein>
    <submittedName>
        <fullName evidence="6">TetR family transcriptional regulator</fullName>
    </submittedName>
    <submittedName>
        <fullName evidence="7">TetR/AcrR family transcriptional regulator</fullName>
    </submittedName>
</protein>
<dbReference type="Proteomes" id="UP000682005">
    <property type="component" value="Chromosome 1"/>
</dbReference>
<dbReference type="EMBL" id="CP072370">
    <property type="protein sequence ID" value="QUB87425.1"/>
    <property type="molecule type" value="Genomic_DNA"/>
</dbReference>